<reference evidence="1 2" key="1">
    <citation type="submission" date="2016-03" db="EMBL/GenBank/DDBJ databases">
        <title>Sequencing of Lactobacillus Species from Commercial Turkeys.</title>
        <authorList>
            <person name="Johnson T.J."/>
            <person name="Youmans B.P."/>
            <person name="Case K.A."/>
        </authorList>
    </citation>
    <scope>NUCLEOTIDE SEQUENCE [LARGE SCALE GENOMIC DNA]</scope>
    <source>
        <strain evidence="1 2">UMNLA1</strain>
    </source>
</reference>
<dbReference type="AlphaFoldDB" id="A0A226RN07"/>
<dbReference type="Proteomes" id="UP000215261">
    <property type="component" value="Unassembled WGS sequence"/>
</dbReference>
<dbReference type="RefSeq" id="WP_089144592.1">
    <property type="nucleotide sequence ID" value="NZ_LUGD01000066.1"/>
</dbReference>
<protein>
    <submittedName>
        <fullName evidence="1">Uncharacterized protein</fullName>
    </submittedName>
</protein>
<accession>A0A226RN07</accession>
<sequence length="101" mass="11331">MRLDTVVKFYSESERHYDPKAHGYVGGVTLVATVMANITELGTNRSTELLGSYTANSKVVRLVDSVPQKWSYLMIGDIDKKYRLQTSRQTQKMTSLLVGEG</sequence>
<comment type="caution">
    <text evidence="1">The sequence shown here is derived from an EMBL/GenBank/DDBJ whole genome shotgun (WGS) entry which is preliminary data.</text>
</comment>
<gene>
    <name evidence="1" type="ORF">AYP69_02595</name>
</gene>
<proteinExistence type="predicted"/>
<evidence type="ECO:0000313" key="1">
    <source>
        <dbReference type="EMBL" id="OXS41539.1"/>
    </source>
</evidence>
<name>A0A226RN07_9LACO</name>
<evidence type="ECO:0000313" key="2">
    <source>
        <dbReference type="Proteomes" id="UP000215261"/>
    </source>
</evidence>
<organism evidence="1 2">
    <name type="scientific">Ligilactobacillus agilis</name>
    <dbReference type="NCBI Taxonomy" id="1601"/>
    <lineage>
        <taxon>Bacteria</taxon>
        <taxon>Bacillati</taxon>
        <taxon>Bacillota</taxon>
        <taxon>Bacilli</taxon>
        <taxon>Lactobacillales</taxon>
        <taxon>Lactobacillaceae</taxon>
        <taxon>Ligilactobacillus</taxon>
    </lineage>
</organism>
<dbReference type="EMBL" id="LUGO01000030">
    <property type="protein sequence ID" value="OXS41539.1"/>
    <property type="molecule type" value="Genomic_DNA"/>
</dbReference>